<keyword evidence="3" id="KW-1185">Reference proteome</keyword>
<protein>
    <submittedName>
        <fullName evidence="2">Uncharacterized protein</fullName>
    </submittedName>
</protein>
<proteinExistence type="predicted"/>
<dbReference type="EMBL" id="JAGKHQ010000013">
    <property type="protein sequence ID" value="KAG7500885.1"/>
    <property type="molecule type" value="Genomic_DNA"/>
</dbReference>
<evidence type="ECO:0000313" key="2">
    <source>
        <dbReference type="EMBL" id="KAG7500885.1"/>
    </source>
</evidence>
<sequence>MSNRCLCKAGKQKKKAKLCVLPDGIVNFTQRRSEPHQAETSTGLNHLHRRHNKLREGERESDT</sequence>
<gene>
    <name evidence="2" type="ORF">JOB18_032967</name>
</gene>
<accession>A0AAV6R783</accession>
<dbReference type="AlphaFoldDB" id="A0AAV6R783"/>
<dbReference type="Proteomes" id="UP000693946">
    <property type="component" value="Linkage Group LG20"/>
</dbReference>
<evidence type="ECO:0000256" key="1">
    <source>
        <dbReference type="SAM" id="MobiDB-lite"/>
    </source>
</evidence>
<reference evidence="2 3" key="1">
    <citation type="journal article" date="2021" name="Sci. Rep.">
        <title>Chromosome anchoring in Senegalese sole (Solea senegalensis) reveals sex-associated markers and genome rearrangements in flatfish.</title>
        <authorList>
            <person name="Guerrero-Cozar I."/>
            <person name="Gomez-Garrido J."/>
            <person name="Berbel C."/>
            <person name="Martinez-Blanch J.F."/>
            <person name="Alioto T."/>
            <person name="Claros M.G."/>
            <person name="Gagnaire P.A."/>
            <person name="Manchado M."/>
        </authorList>
    </citation>
    <scope>NUCLEOTIDE SEQUENCE [LARGE SCALE GENOMIC DNA]</scope>
    <source>
        <strain evidence="2">Sse05_10M</strain>
    </source>
</reference>
<organism evidence="2 3">
    <name type="scientific">Solea senegalensis</name>
    <name type="common">Senegalese sole</name>
    <dbReference type="NCBI Taxonomy" id="28829"/>
    <lineage>
        <taxon>Eukaryota</taxon>
        <taxon>Metazoa</taxon>
        <taxon>Chordata</taxon>
        <taxon>Craniata</taxon>
        <taxon>Vertebrata</taxon>
        <taxon>Euteleostomi</taxon>
        <taxon>Actinopterygii</taxon>
        <taxon>Neopterygii</taxon>
        <taxon>Teleostei</taxon>
        <taxon>Neoteleostei</taxon>
        <taxon>Acanthomorphata</taxon>
        <taxon>Carangaria</taxon>
        <taxon>Pleuronectiformes</taxon>
        <taxon>Pleuronectoidei</taxon>
        <taxon>Soleidae</taxon>
        <taxon>Solea</taxon>
    </lineage>
</organism>
<name>A0AAV6R783_SOLSE</name>
<comment type="caution">
    <text evidence="2">The sequence shown here is derived from an EMBL/GenBank/DDBJ whole genome shotgun (WGS) entry which is preliminary data.</text>
</comment>
<feature type="compositionally biased region" description="Basic and acidic residues" evidence="1">
    <location>
        <begin position="54"/>
        <end position="63"/>
    </location>
</feature>
<feature type="region of interest" description="Disordered" evidence="1">
    <location>
        <begin position="30"/>
        <end position="63"/>
    </location>
</feature>
<evidence type="ECO:0000313" key="3">
    <source>
        <dbReference type="Proteomes" id="UP000693946"/>
    </source>
</evidence>